<dbReference type="EMBL" id="BGPR01019981">
    <property type="protein sequence ID" value="GBN83498.1"/>
    <property type="molecule type" value="Genomic_DNA"/>
</dbReference>
<accession>A0A4Y2S5I3</accession>
<dbReference type="AlphaFoldDB" id="A0A4Y2S5I3"/>
<dbReference type="Proteomes" id="UP000499080">
    <property type="component" value="Unassembled WGS sequence"/>
</dbReference>
<proteinExistence type="predicted"/>
<evidence type="ECO:0000313" key="1">
    <source>
        <dbReference type="EMBL" id="GBN83498.1"/>
    </source>
</evidence>
<organism evidence="1 2">
    <name type="scientific">Araneus ventricosus</name>
    <name type="common">Orbweaver spider</name>
    <name type="synonym">Epeira ventricosa</name>
    <dbReference type="NCBI Taxonomy" id="182803"/>
    <lineage>
        <taxon>Eukaryota</taxon>
        <taxon>Metazoa</taxon>
        <taxon>Ecdysozoa</taxon>
        <taxon>Arthropoda</taxon>
        <taxon>Chelicerata</taxon>
        <taxon>Arachnida</taxon>
        <taxon>Araneae</taxon>
        <taxon>Araneomorphae</taxon>
        <taxon>Entelegynae</taxon>
        <taxon>Araneoidea</taxon>
        <taxon>Araneidae</taxon>
        <taxon>Araneus</taxon>
    </lineage>
</organism>
<reference evidence="1 2" key="1">
    <citation type="journal article" date="2019" name="Sci. Rep.">
        <title>Orb-weaving spider Araneus ventricosus genome elucidates the spidroin gene catalogue.</title>
        <authorList>
            <person name="Kono N."/>
            <person name="Nakamura H."/>
            <person name="Ohtoshi R."/>
            <person name="Moran D.A.P."/>
            <person name="Shinohara A."/>
            <person name="Yoshida Y."/>
            <person name="Fujiwara M."/>
            <person name="Mori M."/>
            <person name="Tomita M."/>
            <person name="Arakawa K."/>
        </authorList>
    </citation>
    <scope>NUCLEOTIDE SEQUENCE [LARGE SCALE GENOMIC DNA]</scope>
</reference>
<sequence length="200" mass="22357">MERRDLNLFRRACKILRRSPDLRVLKVEARHAIQELPGNLEPGGGQAGASPDIGQSVRRGPVPIFVEPGQELTQILVVGTLNAESECNGGLQVLKRQGGDLLVFRREKFELGVQSIDVRVLSAEGKANATHFPMPKDVFVGGTAREAKNLFHTLLDHFVKGGPCFFFKLRRPHGELERWVHKAQHGVHNHPWSKRRAKGN</sequence>
<evidence type="ECO:0000313" key="2">
    <source>
        <dbReference type="Proteomes" id="UP000499080"/>
    </source>
</evidence>
<comment type="caution">
    <text evidence="1">The sequence shown here is derived from an EMBL/GenBank/DDBJ whole genome shotgun (WGS) entry which is preliminary data.</text>
</comment>
<gene>
    <name evidence="1" type="ORF">AVEN_239906_1</name>
</gene>
<protein>
    <submittedName>
        <fullName evidence="1">Uncharacterized protein</fullName>
    </submittedName>
</protein>
<name>A0A4Y2S5I3_ARAVE</name>
<keyword evidence="2" id="KW-1185">Reference proteome</keyword>